<dbReference type="Pfam" id="PF07969">
    <property type="entry name" value="Amidohydro_3"/>
    <property type="match status" value="1"/>
</dbReference>
<dbReference type="InterPro" id="IPR033932">
    <property type="entry name" value="YtcJ-like"/>
</dbReference>
<dbReference type="InterPro" id="IPR011059">
    <property type="entry name" value="Metal-dep_hydrolase_composite"/>
</dbReference>
<keyword evidence="3" id="KW-1185">Reference proteome</keyword>
<dbReference type="InterPro" id="IPR032466">
    <property type="entry name" value="Metal_Hydrolase"/>
</dbReference>
<feature type="domain" description="Amidohydrolase 3" evidence="1">
    <location>
        <begin position="52"/>
        <end position="547"/>
    </location>
</feature>
<dbReference type="RefSeq" id="WP_190153907.1">
    <property type="nucleotide sequence ID" value="NZ_BMTL01000049.1"/>
</dbReference>
<dbReference type="AlphaFoldDB" id="A0A918LAY3"/>
<dbReference type="Gene3D" id="3.10.310.70">
    <property type="match status" value="1"/>
</dbReference>
<accession>A0A918LAY3</accession>
<dbReference type="PANTHER" id="PTHR22642:SF2">
    <property type="entry name" value="PROTEIN LONG AFTER FAR-RED 3"/>
    <property type="match status" value="1"/>
</dbReference>
<dbReference type="CDD" id="cd01300">
    <property type="entry name" value="YtcJ_like"/>
    <property type="match status" value="1"/>
</dbReference>
<dbReference type="InterPro" id="IPR013108">
    <property type="entry name" value="Amidohydro_3"/>
</dbReference>
<sequence>MPQHADLIVTNAVVYTCDLAQEWAEAFAVADGEIIAVGNAADIGALSTSETEVVDADGRMVMPGLCDVHTHLGSGGMQAAWELSLLPTDTLDEILAKVRDRAASLSPGEWVVGGVIGSPILEAAAKGGFLPALDEAGAGHPVLLRDESWHNRLINSRALEIIGVEKGTPDPEGGKYVLDAHGELTGVLQELASKVAEDAMAASVENPEERLRVAFRTALRMVNSFGITAAQDAAILEHNLRALADLDDKGELTAWVVGSLPSRPFFEEGAVGEELYAVAGNHRRTHVRPDFIKLFLDGVPMTRTSAMLSPYICHGDHEDPDFKGEPYLSLDDVAKELERCCELGLGAKLHCAGDGSVRLALDAIERVRKTRGDGPTFQIAHVVYVDPEDIPRFAPLGVVADASPYIWFPSVIQDSCANQVPGATFERSFPCRDLVDSGALLAAGSDWPVVPLPNPWLGIETLVTRANPDPAVPGELNPTQRLSLPEAIAVFTRNPAKAMGLGDKIGAIQPGRSADFIVLNHNLFEIEPNTIHQTQVLATYFEGRQVYDSTA</sequence>
<evidence type="ECO:0000313" key="3">
    <source>
        <dbReference type="Proteomes" id="UP000606194"/>
    </source>
</evidence>
<dbReference type="PANTHER" id="PTHR22642">
    <property type="entry name" value="IMIDAZOLONEPROPIONASE"/>
    <property type="match status" value="1"/>
</dbReference>
<reference evidence="2" key="2">
    <citation type="submission" date="2020-09" db="EMBL/GenBank/DDBJ databases">
        <authorList>
            <person name="Sun Q."/>
            <person name="Ohkuma M."/>
        </authorList>
    </citation>
    <scope>NUCLEOTIDE SEQUENCE</scope>
    <source>
        <strain evidence="2">JCM 4386</strain>
    </source>
</reference>
<protein>
    <submittedName>
        <fullName evidence="2">Amidohydrolase</fullName>
    </submittedName>
</protein>
<proteinExistence type="predicted"/>
<evidence type="ECO:0000313" key="2">
    <source>
        <dbReference type="EMBL" id="GGS26466.1"/>
    </source>
</evidence>
<organism evidence="2 3">
    <name type="scientific">Streptomyces humidus</name>
    <dbReference type="NCBI Taxonomy" id="52259"/>
    <lineage>
        <taxon>Bacteria</taxon>
        <taxon>Bacillati</taxon>
        <taxon>Actinomycetota</taxon>
        <taxon>Actinomycetes</taxon>
        <taxon>Kitasatosporales</taxon>
        <taxon>Streptomycetaceae</taxon>
        <taxon>Streptomyces</taxon>
    </lineage>
</organism>
<comment type="caution">
    <text evidence="2">The sequence shown here is derived from an EMBL/GenBank/DDBJ whole genome shotgun (WGS) entry which is preliminary data.</text>
</comment>
<dbReference type="Gene3D" id="3.20.20.140">
    <property type="entry name" value="Metal-dependent hydrolases"/>
    <property type="match status" value="1"/>
</dbReference>
<dbReference type="SUPFAM" id="SSF51338">
    <property type="entry name" value="Composite domain of metallo-dependent hydrolases"/>
    <property type="match status" value="1"/>
</dbReference>
<dbReference type="SUPFAM" id="SSF51556">
    <property type="entry name" value="Metallo-dependent hydrolases"/>
    <property type="match status" value="1"/>
</dbReference>
<evidence type="ECO:0000259" key="1">
    <source>
        <dbReference type="Pfam" id="PF07969"/>
    </source>
</evidence>
<reference evidence="2" key="1">
    <citation type="journal article" date="2014" name="Int. J. Syst. Evol. Microbiol.">
        <title>Complete genome sequence of Corynebacterium casei LMG S-19264T (=DSM 44701T), isolated from a smear-ripened cheese.</title>
        <authorList>
            <consortium name="US DOE Joint Genome Institute (JGI-PGF)"/>
            <person name="Walter F."/>
            <person name="Albersmeier A."/>
            <person name="Kalinowski J."/>
            <person name="Ruckert C."/>
        </authorList>
    </citation>
    <scope>NUCLEOTIDE SEQUENCE</scope>
    <source>
        <strain evidence="2">JCM 4386</strain>
    </source>
</reference>
<dbReference type="GO" id="GO:0016810">
    <property type="term" value="F:hydrolase activity, acting on carbon-nitrogen (but not peptide) bonds"/>
    <property type="evidence" value="ECO:0007669"/>
    <property type="project" value="InterPro"/>
</dbReference>
<gene>
    <name evidence="2" type="ORF">GCM10010269_76350</name>
</gene>
<dbReference type="Proteomes" id="UP000606194">
    <property type="component" value="Unassembled WGS sequence"/>
</dbReference>
<dbReference type="Gene3D" id="2.30.40.10">
    <property type="entry name" value="Urease, subunit C, domain 1"/>
    <property type="match status" value="1"/>
</dbReference>
<name>A0A918LAY3_9ACTN</name>
<dbReference type="EMBL" id="BMTL01000049">
    <property type="protein sequence ID" value="GGS26466.1"/>
    <property type="molecule type" value="Genomic_DNA"/>
</dbReference>